<evidence type="ECO:0000256" key="4">
    <source>
        <dbReference type="PROSITE-ProRule" id="PRU00134"/>
    </source>
</evidence>
<comment type="caution">
    <text evidence="6">The sequence shown here is derived from an EMBL/GenBank/DDBJ whole genome shotgun (WGS) entry which is preliminary data.</text>
</comment>
<dbReference type="InterPro" id="IPR002893">
    <property type="entry name" value="Znf_MYND"/>
</dbReference>
<dbReference type="Proteomes" id="UP001215598">
    <property type="component" value="Unassembled WGS sequence"/>
</dbReference>
<reference evidence="6" key="1">
    <citation type="submission" date="2023-03" db="EMBL/GenBank/DDBJ databases">
        <title>Massive genome expansion in bonnet fungi (Mycena s.s.) driven by repeated elements and novel gene families across ecological guilds.</title>
        <authorList>
            <consortium name="Lawrence Berkeley National Laboratory"/>
            <person name="Harder C.B."/>
            <person name="Miyauchi S."/>
            <person name="Viragh M."/>
            <person name="Kuo A."/>
            <person name="Thoen E."/>
            <person name="Andreopoulos B."/>
            <person name="Lu D."/>
            <person name="Skrede I."/>
            <person name="Drula E."/>
            <person name="Henrissat B."/>
            <person name="Morin E."/>
            <person name="Kohler A."/>
            <person name="Barry K."/>
            <person name="LaButti K."/>
            <person name="Morin E."/>
            <person name="Salamov A."/>
            <person name="Lipzen A."/>
            <person name="Mereny Z."/>
            <person name="Hegedus B."/>
            <person name="Baldrian P."/>
            <person name="Stursova M."/>
            <person name="Weitz H."/>
            <person name="Taylor A."/>
            <person name="Grigoriev I.V."/>
            <person name="Nagy L.G."/>
            <person name="Martin F."/>
            <person name="Kauserud H."/>
        </authorList>
    </citation>
    <scope>NUCLEOTIDE SEQUENCE</scope>
    <source>
        <strain evidence="6">CBHHK182m</strain>
    </source>
</reference>
<keyword evidence="3" id="KW-0862">Zinc</keyword>
<sequence length="339" mass="38788">MRQSLRSLATLQDELRVMAVTSFLQPEFCWKKLSHSARETYMLEGLYRTCFTGPTTRPPHRMFTCDVTLSSLQDGNGEGFLTLLRRYIPTDDASSTNGVPMSYLHPQWTAAKIQELNDGGYKKDVQGFTMWRDQFLTEFLYFTVLSVFGAPRAPEMLVKKRNGPTSTVADGRAFDLKKLSNAKKVQRGEAPVYRLGNMCEGCKAGERGGERFSICQACNRKMDRKVHYCSRECQVSDWPNHKNICGKKLTHELLEEKVASTEIADADNVLMLRTIGPAKDGYQRSPALERQIQFLNMFPADDYVFFSDSGPHRFRLYGSPFILRMVFRPHLPNRDGHRR</sequence>
<evidence type="ECO:0000256" key="3">
    <source>
        <dbReference type="ARBA" id="ARBA00022833"/>
    </source>
</evidence>
<dbReference type="PROSITE" id="PS50865">
    <property type="entry name" value="ZF_MYND_2"/>
    <property type="match status" value="1"/>
</dbReference>
<keyword evidence="1" id="KW-0479">Metal-binding</keyword>
<dbReference type="Pfam" id="PF01753">
    <property type="entry name" value="zf-MYND"/>
    <property type="match status" value="1"/>
</dbReference>
<protein>
    <recommendedName>
        <fullName evidence="5">MYND-type domain-containing protein</fullName>
    </recommendedName>
</protein>
<proteinExistence type="predicted"/>
<dbReference type="EMBL" id="JARKIB010000012">
    <property type="protein sequence ID" value="KAJ7773967.1"/>
    <property type="molecule type" value="Genomic_DNA"/>
</dbReference>
<keyword evidence="2 4" id="KW-0863">Zinc-finger</keyword>
<evidence type="ECO:0000259" key="5">
    <source>
        <dbReference type="PROSITE" id="PS50865"/>
    </source>
</evidence>
<dbReference type="SUPFAM" id="SSF144232">
    <property type="entry name" value="HIT/MYND zinc finger-like"/>
    <property type="match status" value="1"/>
</dbReference>
<evidence type="ECO:0000256" key="2">
    <source>
        <dbReference type="ARBA" id="ARBA00022771"/>
    </source>
</evidence>
<accession>A0AAD7JXN1</accession>
<dbReference type="GO" id="GO:0008270">
    <property type="term" value="F:zinc ion binding"/>
    <property type="evidence" value="ECO:0007669"/>
    <property type="project" value="UniProtKB-KW"/>
</dbReference>
<dbReference type="Gene3D" id="6.10.140.2220">
    <property type="match status" value="1"/>
</dbReference>
<keyword evidence="7" id="KW-1185">Reference proteome</keyword>
<name>A0AAD7JXN1_9AGAR</name>
<evidence type="ECO:0000313" key="6">
    <source>
        <dbReference type="EMBL" id="KAJ7773967.1"/>
    </source>
</evidence>
<dbReference type="AlphaFoldDB" id="A0AAD7JXN1"/>
<gene>
    <name evidence="6" type="ORF">B0H16DRAFT_1510560</name>
</gene>
<feature type="domain" description="MYND-type" evidence="5">
    <location>
        <begin position="199"/>
        <end position="245"/>
    </location>
</feature>
<organism evidence="6 7">
    <name type="scientific">Mycena metata</name>
    <dbReference type="NCBI Taxonomy" id="1033252"/>
    <lineage>
        <taxon>Eukaryota</taxon>
        <taxon>Fungi</taxon>
        <taxon>Dikarya</taxon>
        <taxon>Basidiomycota</taxon>
        <taxon>Agaricomycotina</taxon>
        <taxon>Agaricomycetes</taxon>
        <taxon>Agaricomycetidae</taxon>
        <taxon>Agaricales</taxon>
        <taxon>Marasmiineae</taxon>
        <taxon>Mycenaceae</taxon>
        <taxon>Mycena</taxon>
    </lineage>
</organism>
<evidence type="ECO:0000256" key="1">
    <source>
        <dbReference type="ARBA" id="ARBA00022723"/>
    </source>
</evidence>
<evidence type="ECO:0000313" key="7">
    <source>
        <dbReference type="Proteomes" id="UP001215598"/>
    </source>
</evidence>